<proteinExistence type="predicted"/>
<dbReference type="AlphaFoldDB" id="G2E479"/>
<evidence type="ECO:0000313" key="4">
    <source>
        <dbReference type="Proteomes" id="UP000004200"/>
    </source>
</evidence>
<dbReference type="STRING" id="765913.ThidrDRAFT_3092"/>
<feature type="signal peptide" evidence="1">
    <location>
        <begin position="1"/>
        <end position="20"/>
    </location>
</feature>
<dbReference type="RefSeq" id="WP_007041805.1">
    <property type="nucleotide sequence ID" value="NZ_AFWT01000023.1"/>
</dbReference>
<feature type="chain" id="PRO_5003428385" description="Uncharacterized protein TP-0789 domain-containing protein" evidence="1">
    <location>
        <begin position="21"/>
        <end position="259"/>
    </location>
</feature>
<protein>
    <recommendedName>
        <fullName evidence="2">Uncharacterized protein TP-0789 domain-containing protein</fullName>
    </recommendedName>
</protein>
<accession>G2E479</accession>
<dbReference type="Pfam" id="PF17131">
    <property type="entry name" value="LolA_like"/>
    <property type="match status" value="1"/>
</dbReference>
<evidence type="ECO:0000256" key="1">
    <source>
        <dbReference type="SAM" id="SignalP"/>
    </source>
</evidence>
<keyword evidence="4" id="KW-1185">Reference proteome</keyword>
<gene>
    <name evidence="3" type="ORF">ThidrDRAFT_3092</name>
</gene>
<reference evidence="3 4" key="1">
    <citation type="submission" date="2011-06" db="EMBL/GenBank/DDBJ databases">
        <title>The draft genome of Thiorhodococcus drewsii AZ1.</title>
        <authorList>
            <consortium name="US DOE Joint Genome Institute (JGI-PGF)"/>
            <person name="Lucas S."/>
            <person name="Han J."/>
            <person name="Lapidus A."/>
            <person name="Cheng J.-F."/>
            <person name="Goodwin L."/>
            <person name="Pitluck S."/>
            <person name="Peters L."/>
            <person name="Land M.L."/>
            <person name="Hauser L."/>
            <person name="Vogl K."/>
            <person name="Liu Z."/>
            <person name="Imhoff J."/>
            <person name="Thiel V."/>
            <person name="Frigaard N.-U."/>
            <person name="Bryant D.A."/>
            <person name="Woyke T.J."/>
        </authorList>
    </citation>
    <scope>NUCLEOTIDE SEQUENCE [LARGE SCALE GENOMIC DNA]</scope>
    <source>
        <strain evidence="3 4">AZ1</strain>
    </source>
</reference>
<feature type="domain" description="Uncharacterized protein TP-0789" evidence="2">
    <location>
        <begin position="72"/>
        <end position="259"/>
    </location>
</feature>
<keyword evidence="1" id="KW-0732">Signal</keyword>
<dbReference type="CDD" id="cd16329">
    <property type="entry name" value="LolA_like"/>
    <property type="match status" value="1"/>
</dbReference>
<sequence>MNRLFILSTTLLLLCGPAHAEPSGRDIMLKVDAVDTSRDTRLVSTMIIERGNQKLVRRMENWTKQYGEDLKDERTLVRFVEPADVYGTAYLTWSYDDPAREDDMWVFLPAESLVRRISGGGKKGSFMRSDLANEDIEDRGVDDDTHRLLGSETLNGAECFVIKSVPRPELKKDTNYSKRVQYIHKDVYLPVRVEYYDKRGKLLKTATHGGFEQICGIWTITKSLFETPSRKTRTLFQRSEIVYDQGLDETLFLQSNLKR</sequence>
<evidence type="ECO:0000313" key="3">
    <source>
        <dbReference type="EMBL" id="EGV29806.1"/>
    </source>
</evidence>
<dbReference type="OrthoDB" id="9803781at2"/>
<organism evidence="3 4">
    <name type="scientific">Thiorhodococcus drewsii AZ1</name>
    <dbReference type="NCBI Taxonomy" id="765913"/>
    <lineage>
        <taxon>Bacteria</taxon>
        <taxon>Pseudomonadati</taxon>
        <taxon>Pseudomonadota</taxon>
        <taxon>Gammaproteobacteria</taxon>
        <taxon>Chromatiales</taxon>
        <taxon>Chromatiaceae</taxon>
        <taxon>Thiorhodococcus</taxon>
    </lineage>
</organism>
<dbReference type="eggNOG" id="COG2834">
    <property type="taxonomic scope" value="Bacteria"/>
</dbReference>
<dbReference type="EMBL" id="AFWT01000023">
    <property type="protein sequence ID" value="EGV29806.1"/>
    <property type="molecule type" value="Genomic_DNA"/>
</dbReference>
<comment type="caution">
    <text evidence="3">The sequence shown here is derived from an EMBL/GenBank/DDBJ whole genome shotgun (WGS) entry which is preliminary data.</text>
</comment>
<dbReference type="InterPro" id="IPR033399">
    <property type="entry name" value="TP_0789-like"/>
</dbReference>
<dbReference type="Proteomes" id="UP000004200">
    <property type="component" value="Unassembled WGS sequence"/>
</dbReference>
<name>G2E479_9GAMM</name>
<evidence type="ECO:0000259" key="2">
    <source>
        <dbReference type="Pfam" id="PF17131"/>
    </source>
</evidence>
<dbReference type="Gene3D" id="2.50.20.10">
    <property type="entry name" value="Lipoprotein localisation LolA/LolB/LppX"/>
    <property type="match status" value="1"/>
</dbReference>